<dbReference type="RefSeq" id="WP_269877289.1">
    <property type="nucleotide sequence ID" value="NZ_JAPZVM010000003.1"/>
</dbReference>
<evidence type="ECO:0000256" key="1">
    <source>
        <dbReference type="SAM" id="SignalP"/>
    </source>
</evidence>
<evidence type="ECO:0000313" key="2">
    <source>
        <dbReference type="EMBL" id="MCZ8372205.1"/>
    </source>
</evidence>
<gene>
    <name evidence="2" type="ORF">O6P32_05695</name>
</gene>
<organism evidence="2 3">
    <name type="scientific">Phocaeicola acetigenes</name>
    <dbReference type="NCBI Taxonomy" id="3016083"/>
    <lineage>
        <taxon>Bacteria</taxon>
        <taxon>Pseudomonadati</taxon>
        <taxon>Bacteroidota</taxon>
        <taxon>Bacteroidia</taxon>
        <taxon>Bacteroidales</taxon>
        <taxon>Bacteroidaceae</taxon>
        <taxon>Phocaeicola</taxon>
    </lineage>
</organism>
<proteinExistence type="predicted"/>
<dbReference type="EMBL" id="JAPZVM010000003">
    <property type="protein sequence ID" value="MCZ8372205.1"/>
    <property type="molecule type" value="Genomic_DNA"/>
</dbReference>
<protein>
    <submittedName>
        <fullName evidence="2">DUF4252 domain-containing protein</fullName>
    </submittedName>
</protein>
<name>A0ABT4PGN3_9BACT</name>
<reference evidence="2" key="1">
    <citation type="submission" date="2022-12" db="EMBL/GenBank/DDBJ databases">
        <title>Phocaeicola acetigenes sp. nov., isolated feces from a healthy human.</title>
        <authorList>
            <person name="Do H."/>
            <person name="Ha Y.B."/>
            <person name="Kim J.-S."/>
            <person name="Suh M.K."/>
            <person name="Kim H.S."/>
            <person name="Lee J.-S."/>
        </authorList>
    </citation>
    <scope>NUCLEOTIDE SEQUENCE</scope>
    <source>
        <strain evidence="2">KGMB11183</strain>
    </source>
</reference>
<feature type="signal peptide" evidence="1">
    <location>
        <begin position="1"/>
        <end position="21"/>
    </location>
</feature>
<evidence type="ECO:0000313" key="3">
    <source>
        <dbReference type="Proteomes" id="UP001141933"/>
    </source>
</evidence>
<comment type="caution">
    <text evidence="2">The sequence shown here is derived from an EMBL/GenBank/DDBJ whole genome shotgun (WGS) entry which is preliminary data.</text>
</comment>
<dbReference type="Proteomes" id="UP001141933">
    <property type="component" value="Unassembled WGS sequence"/>
</dbReference>
<keyword evidence="3" id="KW-1185">Reference proteome</keyword>
<dbReference type="InterPro" id="IPR025348">
    <property type="entry name" value="DUF4252"/>
</dbReference>
<dbReference type="Pfam" id="PF14060">
    <property type="entry name" value="DUF4252"/>
    <property type="match status" value="1"/>
</dbReference>
<keyword evidence="1" id="KW-0732">Signal</keyword>
<feature type="chain" id="PRO_5046901526" evidence="1">
    <location>
        <begin position="22"/>
        <end position="164"/>
    </location>
</feature>
<accession>A0ABT4PGN3</accession>
<sequence length="164" mass="19111">MMKRLTITCIMIMLTLAVGQAKDFSDLFDEFRKEQHADYVSVSPIMMKMARMFTPADEGGDFLQRIHSVRVLDLEECSSETKQRFNQRIDKINTKGYEEMMRVKDEGELVRIFVKQEKDVIREMIILCAGKNDCTLVALTGKIRQKDIDKIIDQQIKEDSSHER</sequence>